<proteinExistence type="predicted"/>
<keyword evidence="1" id="KW-0472">Membrane</keyword>
<accession>W6YUX1</accession>
<dbReference type="HOGENOM" id="CLU_2276979_0_0_1"/>
<keyword evidence="3" id="KW-1185">Reference proteome</keyword>
<reference evidence="2 3" key="1">
    <citation type="journal article" date="2013" name="PLoS Genet.">
        <title>Comparative genome structure, secondary metabolite, and effector coding capacity across Cochliobolus pathogens.</title>
        <authorList>
            <person name="Condon B.J."/>
            <person name="Leng Y."/>
            <person name="Wu D."/>
            <person name="Bushley K.E."/>
            <person name="Ohm R.A."/>
            <person name="Otillar R."/>
            <person name="Martin J."/>
            <person name="Schackwitz W."/>
            <person name="Grimwood J."/>
            <person name="MohdZainudin N."/>
            <person name="Xue C."/>
            <person name="Wang R."/>
            <person name="Manning V.A."/>
            <person name="Dhillon B."/>
            <person name="Tu Z.J."/>
            <person name="Steffenson B.J."/>
            <person name="Salamov A."/>
            <person name="Sun H."/>
            <person name="Lowry S."/>
            <person name="LaButti K."/>
            <person name="Han J."/>
            <person name="Copeland A."/>
            <person name="Lindquist E."/>
            <person name="Barry K."/>
            <person name="Schmutz J."/>
            <person name="Baker S.E."/>
            <person name="Ciuffetti L.M."/>
            <person name="Grigoriev I.V."/>
            <person name="Zhong S."/>
            <person name="Turgeon B.G."/>
        </authorList>
    </citation>
    <scope>NUCLEOTIDE SEQUENCE [LARGE SCALE GENOMIC DNA]</scope>
    <source>
        <strain evidence="2 3">ATCC 44560</strain>
    </source>
</reference>
<evidence type="ECO:0000256" key="1">
    <source>
        <dbReference type="SAM" id="Phobius"/>
    </source>
</evidence>
<feature type="transmembrane region" description="Helical" evidence="1">
    <location>
        <begin position="22"/>
        <end position="42"/>
    </location>
</feature>
<evidence type="ECO:0000313" key="3">
    <source>
        <dbReference type="Proteomes" id="UP000054032"/>
    </source>
</evidence>
<dbReference type="KEGG" id="bor:COCMIDRAFT_28304"/>
<sequence length="102" mass="11710">MAIIVNAAPTRPRSTPGWSKEAVLTLIGVCVAIFGILVGLVASPRARRWLCSPLTHFSNFRHTTAQRQHPSTGYQLRDLYEEYMRFREFGELHMEMQTHHSE</sequence>
<organism evidence="2 3">
    <name type="scientific">Bipolaris oryzae ATCC 44560</name>
    <dbReference type="NCBI Taxonomy" id="930090"/>
    <lineage>
        <taxon>Eukaryota</taxon>
        <taxon>Fungi</taxon>
        <taxon>Dikarya</taxon>
        <taxon>Ascomycota</taxon>
        <taxon>Pezizomycotina</taxon>
        <taxon>Dothideomycetes</taxon>
        <taxon>Pleosporomycetidae</taxon>
        <taxon>Pleosporales</taxon>
        <taxon>Pleosporineae</taxon>
        <taxon>Pleosporaceae</taxon>
        <taxon>Bipolaris</taxon>
    </lineage>
</organism>
<evidence type="ECO:0000313" key="2">
    <source>
        <dbReference type="EMBL" id="EUC43232.1"/>
    </source>
</evidence>
<dbReference type="EMBL" id="KI964036">
    <property type="protein sequence ID" value="EUC43232.1"/>
    <property type="molecule type" value="Genomic_DNA"/>
</dbReference>
<dbReference type="RefSeq" id="XP_007690259.1">
    <property type="nucleotide sequence ID" value="XM_007692069.1"/>
</dbReference>
<dbReference type="OrthoDB" id="3689405at2759"/>
<dbReference type="AlphaFoldDB" id="W6YUX1"/>
<dbReference type="eggNOG" id="ENOG502RJ9C">
    <property type="taxonomic scope" value="Eukaryota"/>
</dbReference>
<protein>
    <submittedName>
        <fullName evidence="2">Uncharacterized protein</fullName>
    </submittedName>
</protein>
<name>W6YUX1_COCMI</name>
<gene>
    <name evidence="2" type="ORF">COCMIDRAFT_28304</name>
</gene>
<keyword evidence="1" id="KW-1133">Transmembrane helix</keyword>
<keyword evidence="1" id="KW-0812">Transmembrane</keyword>
<dbReference type="Proteomes" id="UP000054032">
    <property type="component" value="Unassembled WGS sequence"/>
</dbReference>
<dbReference type="GeneID" id="19121281"/>